<gene>
    <name evidence="2" type="ORF">CONPUDRAFT_81743</name>
</gene>
<dbReference type="KEGG" id="cput:CONPUDRAFT_81743"/>
<accession>A0A5M3MT35</accession>
<proteinExistence type="predicted"/>
<evidence type="ECO:0000313" key="2">
    <source>
        <dbReference type="EMBL" id="EIW82207.1"/>
    </source>
</evidence>
<feature type="compositionally biased region" description="Polar residues" evidence="1">
    <location>
        <begin position="36"/>
        <end position="46"/>
    </location>
</feature>
<name>A0A5M3MT35_CONPW</name>
<dbReference type="EMBL" id="JH711577">
    <property type="protein sequence ID" value="EIW82207.1"/>
    <property type="molecule type" value="Genomic_DNA"/>
</dbReference>
<dbReference type="AlphaFoldDB" id="A0A5M3MT35"/>
<feature type="compositionally biased region" description="Polar residues" evidence="1">
    <location>
        <begin position="71"/>
        <end position="84"/>
    </location>
</feature>
<sequence>MGRGIGRGSRPGFFPNKHFQHSRPNFPASDFVNGWHPSSSQTSTPNWKPRNINPLPRTGPSLRQEPAMNPSYRSESSPQHPNSPQKRRLAKNRVELTLMPPKECSEGYPDYQAARIAWAEKERVRLLREGHHVLYHKFFDGRVRFICDSTPVNGAFGARPVEDSIETRISGPRHAHHPSLSLGEPVPLSLPLIRLSPAIRPLVWAVNTMVA</sequence>
<keyword evidence="3" id="KW-1185">Reference proteome</keyword>
<evidence type="ECO:0000256" key="1">
    <source>
        <dbReference type="SAM" id="MobiDB-lite"/>
    </source>
</evidence>
<dbReference type="GeneID" id="19210300"/>
<organism evidence="2 3">
    <name type="scientific">Coniophora puteana (strain RWD-64-598)</name>
    <name type="common">Brown rot fungus</name>
    <dbReference type="NCBI Taxonomy" id="741705"/>
    <lineage>
        <taxon>Eukaryota</taxon>
        <taxon>Fungi</taxon>
        <taxon>Dikarya</taxon>
        <taxon>Basidiomycota</taxon>
        <taxon>Agaricomycotina</taxon>
        <taxon>Agaricomycetes</taxon>
        <taxon>Agaricomycetidae</taxon>
        <taxon>Boletales</taxon>
        <taxon>Coniophorineae</taxon>
        <taxon>Coniophoraceae</taxon>
        <taxon>Coniophora</taxon>
    </lineage>
</organism>
<reference evidence="3" key="1">
    <citation type="journal article" date="2012" name="Science">
        <title>The Paleozoic origin of enzymatic lignin decomposition reconstructed from 31 fungal genomes.</title>
        <authorList>
            <person name="Floudas D."/>
            <person name="Binder M."/>
            <person name="Riley R."/>
            <person name="Barry K."/>
            <person name="Blanchette R.A."/>
            <person name="Henrissat B."/>
            <person name="Martinez A.T."/>
            <person name="Otillar R."/>
            <person name="Spatafora J.W."/>
            <person name="Yadav J.S."/>
            <person name="Aerts A."/>
            <person name="Benoit I."/>
            <person name="Boyd A."/>
            <person name="Carlson A."/>
            <person name="Copeland A."/>
            <person name="Coutinho P.M."/>
            <person name="de Vries R.P."/>
            <person name="Ferreira P."/>
            <person name="Findley K."/>
            <person name="Foster B."/>
            <person name="Gaskell J."/>
            <person name="Glotzer D."/>
            <person name="Gorecki P."/>
            <person name="Heitman J."/>
            <person name="Hesse C."/>
            <person name="Hori C."/>
            <person name="Igarashi K."/>
            <person name="Jurgens J.A."/>
            <person name="Kallen N."/>
            <person name="Kersten P."/>
            <person name="Kohler A."/>
            <person name="Kuees U."/>
            <person name="Kumar T.K.A."/>
            <person name="Kuo A."/>
            <person name="LaButti K."/>
            <person name="Larrondo L.F."/>
            <person name="Lindquist E."/>
            <person name="Ling A."/>
            <person name="Lombard V."/>
            <person name="Lucas S."/>
            <person name="Lundell T."/>
            <person name="Martin R."/>
            <person name="McLaughlin D.J."/>
            <person name="Morgenstern I."/>
            <person name="Morin E."/>
            <person name="Murat C."/>
            <person name="Nagy L.G."/>
            <person name="Nolan M."/>
            <person name="Ohm R.A."/>
            <person name="Patyshakuliyeva A."/>
            <person name="Rokas A."/>
            <person name="Ruiz-Duenas F.J."/>
            <person name="Sabat G."/>
            <person name="Salamov A."/>
            <person name="Samejima M."/>
            <person name="Schmutz J."/>
            <person name="Slot J.C."/>
            <person name="St John F."/>
            <person name="Stenlid J."/>
            <person name="Sun H."/>
            <person name="Sun S."/>
            <person name="Syed K."/>
            <person name="Tsang A."/>
            <person name="Wiebenga A."/>
            <person name="Young D."/>
            <person name="Pisabarro A."/>
            <person name="Eastwood D.C."/>
            <person name="Martin F."/>
            <person name="Cullen D."/>
            <person name="Grigoriev I.V."/>
            <person name="Hibbett D.S."/>
        </authorList>
    </citation>
    <scope>NUCLEOTIDE SEQUENCE [LARGE SCALE GENOMIC DNA]</scope>
    <source>
        <strain evidence="3">RWD-64-598 SS2</strain>
    </source>
</reference>
<dbReference type="RefSeq" id="XP_007767628.1">
    <property type="nucleotide sequence ID" value="XM_007769438.1"/>
</dbReference>
<evidence type="ECO:0000313" key="3">
    <source>
        <dbReference type="Proteomes" id="UP000053558"/>
    </source>
</evidence>
<comment type="caution">
    <text evidence="2">The sequence shown here is derived from an EMBL/GenBank/DDBJ whole genome shotgun (WGS) entry which is preliminary data.</text>
</comment>
<feature type="region of interest" description="Disordered" evidence="1">
    <location>
        <begin position="1"/>
        <end position="88"/>
    </location>
</feature>
<protein>
    <submittedName>
        <fullName evidence="2">Uncharacterized protein</fullName>
    </submittedName>
</protein>
<dbReference type="Proteomes" id="UP000053558">
    <property type="component" value="Unassembled WGS sequence"/>
</dbReference>